<protein>
    <recommendedName>
        <fullName evidence="4">6-bladed beta-propeller</fullName>
    </recommendedName>
</protein>
<evidence type="ECO:0000313" key="2">
    <source>
        <dbReference type="EMBL" id="RFN59725.1"/>
    </source>
</evidence>
<evidence type="ECO:0008006" key="4">
    <source>
        <dbReference type="Google" id="ProtNLM"/>
    </source>
</evidence>
<dbReference type="RefSeq" id="WP_117158786.1">
    <property type="nucleotide sequence ID" value="NZ_QVID01000001.1"/>
</dbReference>
<dbReference type="EMBL" id="QVID01000001">
    <property type="protein sequence ID" value="RFN59725.1"/>
    <property type="molecule type" value="Genomic_DNA"/>
</dbReference>
<dbReference type="OrthoDB" id="1143207at2"/>
<comment type="caution">
    <text evidence="2">The sequence shown here is derived from an EMBL/GenBank/DDBJ whole genome shotgun (WGS) entry which is preliminary data.</text>
</comment>
<evidence type="ECO:0000313" key="3">
    <source>
        <dbReference type="Proteomes" id="UP000261082"/>
    </source>
</evidence>
<name>A0A3E1QC49_9FLAO</name>
<organism evidence="2 3">
    <name type="scientific">Marixanthomonas ophiurae</name>
    <dbReference type="NCBI Taxonomy" id="387659"/>
    <lineage>
        <taxon>Bacteria</taxon>
        <taxon>Pseudomonadati</taxon>
        <taxon>Bacteroidota</taxon>
        <taxon>Flavobacteriia</taxon>
        <taxon>Flavobacteriales</taxon>
        <taxon>Flavobacteriaceae</taxon>
        <taxon>Marixanthomonas</taxon>
    </lineage>
</organism>
<feature type="signal peptide" evidence="1">
    <location>
        <begin position="1"/>
        <end position="17"/>
    </location>
</feature>
<keyword evidence="1" id="KW-0732">Signal</keyword>
<keyword evidence="3" id="KW-1185">Reference proteome</keyword>
<sequence length="265" mass="30180">MKAVYLLFLLLTPVLLAQQVESIAKAPLKADMFVGVDAFSNVYFTTNMELHKTGVDGDFVFNDLQLGPITSVDIINPLNIVLFYEDTNTVVLLDNKLNKIERINFNTLPQFLNINTATNAGNNRLWVFNIDTQQLELFNYRSLTNTVVSQPFSGTLVSQTSNFNYCYLLTENKIRVFNVYGSLLSEIALKDYTKVIQQDEKVMGVKENSLYYLAEISEGSTKKLPEAIKIQLPEITIKDLHLTQEFLYIYDGKNIHTLKLTEPKK</sequence>
<evidence type="ECO:0000256" key="1">
    <source>
        <dbReference type="SAM" id="SignalP"/>
    </source>
</evidence>
<accession>A0A3E1QC49</accession>
<gene>
    <name evidence="2" type="ORF">DZ858_06640</name>
</gene>
<feature type="chain" id="PRO_5017565092" description="6-bladed beta-propeller" evidence="1">
    <location>
        <begin position="18"/>
        <end position="265"/>
    </location>
</feature>
<proteinExistence type="predicted"/>
<reference evidence="2 3" key="1">
    <citation type="journal article" date="2007" name="Int. J. Syst. Evol. Microbiol.">
        <title>Marixanthomonas ophiurae gen. nov., sp. nov., a marine bacterium of the family Flavobacteriaceae isolated from a deep-sea brittle star.</title>
        <authorList>
            <person name="Romanenko L.A."/>
            <person name="Uchino M."/>
            <person name="Frolova G.M."/>
            <person name="Mikhailov V.V."/>
        </authorList>
    </citation>
    <scope>NUCLEOTIDE SEQUENCE [LARGE SCALE GENOMIC DNA]</scope>
    <source>
        <strain evidence="2 3">KMM 3046</strain>
    </source>
</reference>
<dbReference type="AlphaFoldDB" id="A0A3E1QC49"/>
<dbReference type="Proteomes" id="UP000261082">
    <property type="component" value="Unassembled WGS sequence"/>
</dbReference>